<accession>A0A803ND89</accession>
<evidence type="ECO:0000313" key="2">
    <source>
        <dbReference type="EnsemblPlants" id="AUR62044080-RA:cds"/>
    </source>
</evidence>
<evidence type="ECO:0000313" key="3">
    <source>
        <dbReference type="Proteomes" id="UP000596660"/>
    </source>
</evidence>
<protein>
    <recommendedName>
        <fullName evidence="1">Myb/SANT-like domain-containing protein</fullName>
    </recommendedName>
</protein>
<dbReference type="Pfam" id="PF12776">
    <property type="entry name" value="Myb_DNA-bind_3"/>
    <property type="match status" value="1"/>
</dbReference>
<organism evidence="2 3">
    <name type="scientific">Chenopodium quinoa</name>
    <name type="common">Quinoa</name>
    <dbReference type="NCBI Taxonomy" id="63459"/>
    <lineage>
        <taxon>Eukaryota</taxon>
        <taxon>Viridiplantae</taxon>
        <taxon>Streptophyta</taxon>
        <taxon>Embryophyta</taxon>
        <taxon>Tracheophyta</taxon>
        <taxon>Spermatophyta</taxon>
        <taxon>Magnoliopsida</taxon>
        <taxon>eudicotyledons</taxon>
        <taxon>Gunneridae</taxon>
        <taxon>Pentapetalae</taxon>
        <taxon>Caryophyllales</taxon>
        <taxon>Chenopodiaceae</taxon>
        <taxon>Chenopodioideae</taxon>
        <taxon>Atripliceae</taxon>
        <taxon>Chenopodium</taxon>
    </lineage>
</organism>
<reference evidence="2" key="1">
    <citation type="journal article" date="2017" name="Nature">
        <title>The genome of Chenopodium quinoa.</title>
        <authorList>
            <person name="Jarvis D.E."/>
            <person name="Ho Y.S."/>
            <person name="Lightfoot D.J."/>
            <person name="Schmoeckel S.M."/>
            <person name="Li B."/>
            <person name="Borm T.J.A."/>
            <person name="Ohyanagi H."/>
            <person name="Mineta K."/>
            <person name="Michell C.T."/>
            <person name="Saber N."/>
            <person name="Kharbatia N.M."/>
            <person name="Rupper R.R."/>
            <person name="Sharp A.R."/>
            <person name="Dally N."/>
            <person name="Boughton B.A."/>
            <person name="Woo Y.H."/>
            <person name="Gao G."/>
            <person name="Schijlen E.G.W.M."/>
            <person name="Guo X."/>
            <person name="Momin A.A."/>
            <person name="Negrao S."/>
            <person name="Al-Babili S."/>
            <person name="Gehring C."/>
            <person name="Roessner U."/>
            <person name="Jung C."/>
            <person name="Murphy K."/>
            <person name="Arold S.T."/>
            <person name="Gojobori T."/>
            <person name="van der Linden C.G."/>
            <person name="van Loo E.N."/>
            <person name="Jellen E.N."/>
            <person name="Maughan P.J."/>
            <person name="Tester M."/>
        </authorList>
    </citation>
    <scope>NUCLEOTIDE SEQUENCE [LARGE SCALE GENOMIC DNA]</scope>
    <source>
        <strain evidence="2">cv. PI 614886</strain>
    </source>
</reference>
<dbReference type="AlphaFoldDB" id="A0A803ND89"/>
<name>A0A803ND89_CHEQI</name>
<evidence type="ECO:0000259" key="1">
    <source>
        <dbReference type="Pfam" id="PF12776"/>
    </source>
</evidence>
<dbReference type="InterPro" id="IPR024752">
    <property type="entry name" value="Myb/SANT-like_dom"/>
</dbReference>
<keyword evidence="3" id="KW-1185">Reference proteome</keyword>
<dbReference type="PANTHER" id="PTHR46929:SF3">
    <property type="entry name" value="MYB_SANT-LIKE DOMAIN-CONTAINING PROTEIN"/>
    <property type="match status" value="1"/>
</dbReference>
<dbReference type="Proteomes" id="UP000596660">
    <property type="component" value="Unplaced"/>
</dbReference>
<dbReference type="OMA" id="TTMPYEN"/>
<feature type="domain" description="Myb/SANT-like" evidence="1">
    <location>
        <begin position="17"/>
        <end position="98"/>
    </location>
</feature>
<proteinExistence type="predicted"/>
<dbReference type="PANTHER" id="PTHR46929">
    <property type="entry name" value="EXPRESSED PROTEIN"/>
    <property type="match status" value="1"/>
</dbReference>
<dbReference type="Gramene" id="AUR62044080-RA">
    <property type="protein sequence ID" value="AUR62044080-RA:cds"/>
    <property type="gene ID" value="AUR62044080"/>
</dbReference>
<reference evidence="2" key="2">
    <citation type="submission" date="2021-03" db="UniProtKB">
        <authorList>
            <consortium name="EnsemblPlants"/>
        </authorList>
    </citation>
    <scope>IDENTIFICATION</scope>
</reference>
<dbReference type="EnsemblPlants" id="AUR62044080-RA">
    <property type="protein sequence ID" value="AUR62044080-RA:cds"/>
    <property type="gene ID" value="AUR62044080"/>
</dbReference>
<sequence>MVKKNKSSDGKASTSLRWTLHMDKVFLDALIAEDINGNRVDGQFTSKAYENVVKECTEKLNHPFTKEHLKNRLKMIKSNFNDVYDLLNDSGWGWNEET</sequence>